<sequence>MFYYAEKFLNPLNENEISPKIQIIDLVSLMRTVNDENTKQIAQFYIELKMIYYMIKPRRIHKMW</sequence>
<comment type="caution">
    <text evidence="1">The sequence shown here is derived from an EMBL/GenBank/DDBJ whole genome shotgun (WGS) entry which is preliminary data.</text>
</comment>
<proteinExistence type="predicted"/>
<dbReference type="AlphaFoldDB" id="J1JB21"/>
<accession>J1JB21</accession>
<evidence type="ECO:0000313" key="2">
    <source>
        <dbReference type="Proteomes" id="UP000008947"/>
    </source>
</evidence>
<dbReference type="HOGENOM" id="CLU_2858653_0_0_5"/>
<organism evidence="1 2">
    <name type="scientific">Candidatus Bartonella washoeensis Sb944nv</name>
    <dbReference type="NCBI Taxonomy" id="1094563"/>
    <lineage>
        <taxon>Bacteria</taxon>
        <taxon>Pseudomonadati</taxon>
        <taxon>Pseudomonadota</taxon>
        <taxon>Alphaproteobacteria</taxon>
        <taxon>Hyphomicrobiales</taxon>
        <taxon>Bartonellaceae</taxon>
        <taxon>Bartonella</taxon>
    </lineage>
</organism>
<dbReference type="Proteomes" id="UP000008947">
    <property type="component" value="Unassembled WGS sequence"/>
</dbReference>
<keyword evidence="2" id="KW-1185">Reference proteome</keyword>
<reference evidence="1 2" key="1">
    <citation type="submission" date="2012-03" db="EMBL/GenBank/DDBJ databases">
        <title>The Genome Sequence of Bartonella washoensis Sb944nv.</title>
        <authorList>
            <consortium name="The Broad Institute Genome Sequencing Platform"/>
            <consortium name="The Broad Institute Genome Sequencing Center for Infectious Disease"/>
            <person name="Feldgarden M."/>
            <person name="Kirby J."/>
            <person name="Kosoy M."/>
            <person name="Birtles R."/>
            <person name="Probert W.S."/>
            <person name="Chiaraviglio L."/>
            <person name="Young S.K."/>
            <person name="Zeng Q."/>
            <person name="Gargeya S."/>
            <person name="Fitzgerald M."/>
            <person name="Haas B."/>
            <person name="Abouelleil A."/>
            <person name="Alvarado L."/>
            <person name="Arachchi H.M."/>
            <person name="Berlin A."/>
            <person name="Chapman S.B."/>
            <person name="Gearin G."/>
            <person name="Goldberg J."/>
            <person name="Griggs A."/>
            <person name="Gujja S."/>
            <person name="Hansen M."/>
            <person name="Heiman D."/>
            <person name="Howarth C."/>
            <person name="Larimer J."/>
            <person name="Lui A."/>
            <person name="MacDonald P.J.P."/>
            <person name="McCowen C."/>
            <person name="Montmayeur A."/>
            <person name="Murphy C."/>
            <person name="Neiman D."/>
            <person name="Pearson M."/>
            <person name="Priest M."/>
            <person name="Roberts A."/>
            <person name="Saif S."/>
            <person name="Shea T."/>
            <person name="Sisk P."/>
            <person name="Stolte C."/>
            <person name="Sykes S."/>
            <person name="Wortman J."/>
            <person name="Nusbaum C."/>
            <person name="Birren B."/>
        </authorList>
    </citation>
    <scope>NUCLEOTIDE SEQUENCE [LARGE SCALE GENOMIC DNA]</scope>
    <source>
        <strain evidence="1 2">Sb944nv</strain>
    </source>
</reference>
<protein>
    <submittedName>
        <fullName evidence="1">Uncharacterized protein</fullName>
    </submittedName>
</protein>
<gene>
    <name evidence="1" type="ORF">MCQ_00275</name>
</gene>
<name>J1JB21_9HYPH</name>
<evidence type="ECO:0000313" key="1">
    <source>
        <dbReference type="EMBL" id="EJF81577.1"/>
    </source>
</evidence>
<dbReference type="EMBL" id="AILU01000003">
    <property type="protein sequence ID" value="EJF81577.1"/>
    <property type="molecule type" value="Genomic_DNA"/>
</dbReference>